<protein>
    <submittedName>
        <fullName evidence="4">Putative peroxisomal-coenzyme A synthetase</fullName>
    </submittedName>
</protein>
<dbReference type="Gene3D" id="3.30.300.30">
    <property type="match status" value="1"/>
</dbReference>
<evidence type="ECO:0000259" key="3">
    <source>
        <dbReference type="Pfam" id="PF00501"/>
    </source>
</evidence>
<dbReference type="PANTHER" id="PTHR43201:SF5">
    <property type="entry name" value="MEDIUM-CHAIN ACYL-COA LIGASE ACSF2, MITOCHONDRIAL"/>
    <property type="match status" value="1"/>
</dbReference>
<dbReference type="Proteomes" id="UP000462212">
    <property type="component" value="Unassembled WGS sequence"/>
</dbReference>
<dbReference type="GO" id="GO:0031956">
    <property type="term" value="F:medium-chain fatty acid-CoA ligase activity"/>
    <property type="evidence" value="ECO:0007669"/>
    <property type="project" value="TreeGrafter"/>
</dbReference>
<dbReference type="InterPro" id="IPR000873">
    <property type="entry name" value="AMP-dep_synth/lig_dom"/>
</dbReference>
<dbReference type="Pfam" id="PF00501">
    <property type="entry name" value="AMP-binding"/>
    <property type="match status" value="1"/>
</dbReference>
<dbReference type="InterPro" id="IPR020845">
    <property type="entry name" value="AMP-binding_CS"/>
</dbReference>
<reference evidence="4 5" key="1">
    <citation type="submission" date="2018-05" db="EMBL/GenBank/DDBJ databases">
        <title>Genome sequencing and assembly of the regulated plant pathogen Lachnellula willkommii and related sister species for the development of diagnostic species identification markers.</title>
        <authorList>
            <person name="Giroux E."/>
            <person name="Bilodeau G."/>
        </authorList>
    </citation>
    <scope>NUCLEOTIDE SEQUENCE [LARGE SCALE GENOMIC DNA]</scope>
    <source>
        <strain evidence="4 5">CBS 197.66</strain>
    </source>
</reference>
<gene>
    <name evidence="4" type="ORF">LSUB1_G003274</name>
</gene>
<accession>A0A8H8RWC9</accession>
<dbReference type="PANTHER" id="PTHR43201">
    <property type="entry name" value="ACYL-COA SYNTHETASE"/>
    <property type="match status" value="1"/>
</dbReference>
<sequence>FYLEDLKAVIALVPQGAIAENGEAIRAAKKCNTEVAEVHWNGTEIENRLERDNSYRKEAAVEKLNENDIALILHSSGTTGRPKALPLTHANLCRTMANIQATYNLTIVYPPLMSGGSIIVPPRFSASEFWRDFIKHGANWYTAVPTIHQILLRNNLPSPRPKIRFIRSCSSPLSTTAYTQLETVMGTPVVEAYLMTEASHQMTSNPLPPLVRKSRSVGIPQGVKLQIMDDDGEALAQGQIREVCIQGVNVTSGYLGEGIASPFTKTEYFRTGDQGFVDKDRYLTLTGRIKELINKGGEKISPIEIDNLFAQHPKVAETVCFAIDDELYGQNVTVAVALEAGELYFTATMPKTATGKVQRRMVAKAMIENEKKIRDA</sequence>
<comment type="similarity">
    <text evidence="1">Belongs to the ATP-dependent AMP-binding enzyme family.</text>
</comment>
<comment type="caution">
    <text evidence="4">The sequence shown here is derived from an EMBL/GenBank/DDBJ whole genome shotgun (WGS) entry which is preliminary data.</text>
</comment>
<evidence type="ECO:0000256" key="1">
    <source>
        <dbReference type="ARBA" id="ARBA00006432"/>
    </source>
</evidence>
<dbReference type="EMBL" id="QGMJ01000096">
    <property type="protein sequence ID" value="TVY42482.1"/>
    <property type="molecule type" value="Genomic_DNA"/>
</dbReference>
<dbReference type="PROSITE" id="PS00455">
    <property type="entry name" value="AMP_BINDING"/>
    <property type="match status" value="1"/>
</dbReference>
<dbReference type="InterPro" id="IPR045851">
    <property type="entry name" value="AMP-bd_C_sf"/>
</dbReference>
<evidence type="ECO:0000256" key="2">
    <source>
        <dbReference type="ARBA" id="ARBA00022598"/>
    </source>
</evidence>
<feature type="domain" description="AMP-dependent synthetase/ligase" evidence="3">
    <location>
        <begin position="3"/>
        <end position="255"/>
    </location>
</feature>
<organism evidence="4 5">
    <name type="scientific">Lachnellula subtilissima</name>
    <dbReference type="NCBI Taxonomy" id="602034"/>
    <lineage>
        <taxon>Eukaryota</taxon>
        <taxon>Fungi</taxon>
        <taxon>Dikarya</taxon>
        <taxon>Ascomycota</taxon>
        <taxon>Pezizomycotina</taxon>
        <taxon>Leotiomycetes</taxon>
        <taxon>Helotiales</taxon>
        <taxon>Lachnaceae</taxon>
        <taxon>Lachnellula</taxon>
    </lineage>
</organism>
<keyword evidence="5" id="KW-1185">Reference proteome</keyword>
<dbReference type="AlphaFoldDB" id="A0A8H8RWC9"/>
<evidence type="ECO:0000313" key="4">
    <source>
        <dbReference type="EMBL" id="TVY42482.1"/>
    </source>
</evidence>
<evidence type="ECO:0000313" key="5">
    <source>
        <dbReference type="Proteomes" id="UP000462212"/>
    </source>
</evidence>
<feature type="non-terminal residue" evidence="4">
    <location>
        <position position="1"/>
    </location>
</feature>
<proteinExistence type="inferred from homology"/>
<dbReference type="SUPFAM" id="SSF56801">
    <property type="entry name" value="Acetyl-CoA synthetase-like"/>
    <property type="match status" value="1"/>
</dbReference>
<dbReference type="GO" id="GO:0006631">
    <property type="term" value="P:fatty acid metabolic process"/>
    <property type="evidence" value="ECO:0007669"/>
    <property type="project" value="TreeGrafter"/>
</dbReference>
<keyword evidence="2" id="KW-0436">Ligase</keyword>
<dbReference type="OrthoDB" id="3633556at2759"/>
<dbReference type="Gene3D" id="3.40.50.12780">
    <property type="entry name" value="N-terminal domain of ligase-like"/>
    <property type="match status" value="1"/>
</dbReference>
<dbReference type="InterPro" id="IPR042099">
    <property type="entry name" value="ANL_N_sf"/>
</dbReference>
<name>A0A8H8RWC9_9HELO</name>